<feature type="binding site" evidence="5">
    <location>
        <position position="100"/>
    </location>
    <ligand>
        <name>ATP</name>
        <dbReference type="ChEBI" id="CHEBI:30616"/>
    </ligand>
</feature>
<comment type="similarity">
    <text evidence="1 5">Belongs to the RNA 3'-terminal cyclase family. Type 1 subfamily.</text>
</comment>
<keyword evidence="5" id="KW-0963">Cytoplasm</keyword>
<dbReference type="EMBL" id="JALBWM010000060">
    <property type="protein sequence ID" value="MCO1335374.1"/>
    <property type="molecule type" value="Genomic_DNA"/>
</dbReference>
<comment type="function">
    <text evidence="5">Catalyzes the conversion of 3'-phosphate to a 2',3'-cyclic phosphodiester at the end of RNA. The mechanism of action of the enzyme occurs in 3 steps: (A) adenylation of the enzyme by ATP; (B) transfer of adenylate to an RNA-N3'P to produce RNA-N3'PP5'A; (C) and attack of the adjacent 2'-hydroxyl on the 3'-phosphorus in the diester linkage to produce the cyclic end product. The biological role of this enzyme is unknown but it is likely to function in some aspects of cellular RNA processing.</text>
</comment>
<dbReference type="NCBIfam" id="NF003246">
    <property type="entry name" value="PRK04204.1-2"/>
    <property type="match status" value="1"/>
</dbReference>
<keyword evidence="10" id="KW-1185">Reference proteome</keyword>
<comment type="subcellular location">
    <subcellularLocation>
        <location evidence="5">Cytoplasm</location>
    </subcellularLocation>
</comment>
<evidence type="ECO:0000256" key="5">
    <source>
        <dbReference type="HAMAP-Rule" id="MF_00200"/>
    </source>
</evidence>
<dbReference type="Pfam" id="PF01137">
    <property type="entry name" value="RTC"/>
    <property type="match status" value="1"/>
</dbReference>
<dbReference type="InterPro" id="IPR036553">
    <property type="entry name" value="RPTC_insert"/>
</dbReference>
<evidence type="ECO:0000313" key="10">
    <source>
        <dbReference type="Proteomes" id="UP001139028"/>
    </source>
</evidence>
<accession>A0A9X2ENA4</accession>
<dbReference type="HAMAP" id="MF_00200">
    <property type="entry name" value="RTC"/>
    <property type="match status" value="1"/>
</dbReference>
<dbReference type="SUPFAM" id="SSF52913">
    <property type="entry name" value="RNA 3'-terminal phosphate cyclase, RPTC, insert domain"/>
    <property type="match status" value="1"/>
</dbReference>
<sequence>MIEIDGAQGEGGGQILRSTLSLSLCLGTPIKIKNIRAGRKKPGLLRQHLTCLRAAKTISNAVVTGEQLGASEVTFVPGTVRPGDYHFPIGSAGSTSLVLQTVLLPLLFADEVSEVSFEGGTHNKKAPSFDFIAEAYLPLLARMGAQVEVALDDYGFYPAGGGTWRARIQPLSQLSALQLTERGELLDYEAVATSAHIPAHVAQRELAQVRKKCDWPAECLHQRQVPSQGPGNLLSLRLRAQQITEVFEAMAKQGVSAERVADGAIRQMQRYIHAGVPVGEHLADQLILPMALGAGGSFVTLKPSLHLRTNIDVIHQLTGAQIDLQEEGLDQWRVLVHSHKEKQAA</sequence>
<feature type="active site" description="Tele-AMP-histidine intermediate" evidence="5">
    <location>
        <position position="306"/>
    </location>
</feature>
<comment type="caution">
    <text evidence="9">The sequence shown here is derived from an EMBL/GenBank/DDBJ whole genome shotgun (WGS) entry which is preliminary data.</text>
</comment>
<evidence type="ECO:0000259" key="8">
    <source>
        <dbReference type="Pfam" id="PF05189"/>
    </source>
</evidence>
<gene>
    <name evidence="5 9" type="primary">rtcA</name>
    <name evidence="9" type="ORF">MO867_13635</name>
</gene>
<evidence type="ECO:0000256" key="2">
    <source>
        <dbReference type="ARBA" id="ARBA00022598"/>
    </source>
</evidence>
<dbReference type="InterPro" id="IPR037136">
    <property type="entry name" value="RNA3'_phos_cyclase_dom_sf"/>
</dbReference>
<evidence type="ECO:0000259" key="7">
    <source>
        <dbReference type="Pfam" id="PF01137"/>
    </source>
</evidence>
<dbReference type="InterPro" id="IPR013791">
    <property type="entry name" value="RNA3'-term_phos_cycl_insert"/>
</dbReference>
<feature type="domain" description="RNA 3'-terminal phosphate cyclase insert" evidence="8">
    <location>
        <begin position="180"/>
        <end position="272"/>
    </location>
</feature>
<dbReference type="NCBIfam" id="TIGR03399">
    <property type="entry name" value="RNA_3prim_cycl"/>
    <property type="match status" value="1"/>
</dbReference>
<dbReference type="InterPro" id="IPR017770">
    <property type="entry name" value="RNA3'_term_phos_cyc_type_1"/>
</dbReference>
<dbReference type="PIRSF" id="PIRSF005378">
    <property type="entry name" value="RNA3'_term_phos_cycl_euk"/>
    <property type="match status" value="1"/>
</dbReference>
<dbReference type="Proteomes" id="UP001139028">
    <property type="component" value="Unassembled WGS sequence"/>
</dbReference>
<dbReference type="EC" id="6.5.1.4" evidence="5 6"/>
<dbReference type="Gene3D" id="3.65.10.20">
    <property type="entry name" value="RNA 3'-terminal phosphate cyclase domain"/>
    <property type="match status" value="1"/>
</dbReference>
<dbReference type="PANTHER" id="PTHR11096:SF0">
    <property type="entry name" value="RNA 3'-TERMINAL PHOSPHATE CYCLASE"/>
    <property type="match status" value="1"/>
</dbReference>
<dbReference type="RefSeq" id="WP_252469555.1">
    <property type="nucleotide sequence ID" value="NZ_JALBWM010000060.1"/>
</dbReference>
<keyword evidence="2 5" id="KW-0436">Ligase</keyword>
<evidence type="ECO:0000313" key="9">
    <source>
        <dbReference type="EMBL" id="MCO1335374.1"/>
    </source>
</evidence>
<dbReference type="Pfam" id="PF05189">
    <property type="entry name" value="RTC_insert"/>
    <property type="match status" value="1"/>
</dbReference>
<feature type="binding site" evidence="5">
    <location>
        <begin position="281"/>
        <end position="285"/>
    </location>
    <ligand>
        <name>ATP</name>
        <dbReference type="ChEBI" id="CHEBI:30616"/>
    </ligand>
</feature>
<keyword evidence="5" id="KW-0067">ATP-binding</keyword>
<reference evidence="9" key="1">
    <citation type="journal article" date="2022" name="Arch. Microbiol.">
        <title>Microbulbifer okhotskensis sp. nov., isolated from a deep bottom sediment of the Okhotsk Sea.</title>
        <authorList>
            <person name="Romanenko L."/>
            <person name="Kurilenko V."/>
            <person name="Otstavnykh N."/>
            <person name="Velansky P."/>
            <person name="Isaeva M."/>
            <person name="Mikhailov V."/>
        </authorList>
    </citation>
    <scope>NUCLEOTIDE SEQUENCE</scope>
    <source>
        <strain evidence="9">OS29</strain>
    </source>
</reference>
<protein>
    <recommendedName>
        <fullName evidence="5 6">RNA 3'-terminal phosphate cyclase</fullName>
        <shortName evidence="5">RNA cyclase</shortName>
        <shortName evidence="5">RNA-3'-phosphate cyclase</shortName>
        <ecNumber evidence="5 6">6.5.1.4</ecNumber>
    </recommendedName>
</protein>
<dbReference type="InterPro" id="IPR023797">
    <property type="entry name" value="RNA3'_phos_cyclase_dom"/>
</dbReference>
<dbReference type="SUPFAM" id="SSF55205">
    <property type="entry name" value="EPT/RTPC-like"/>
    <property type="match status" value="2"/>
</dbReference>
<evidence type="ECO:0000256" key="1">
    <source>
        <dbReference type="ARBA" id="ARBA00009206"/>
    </source>
</evidence>
<name>A0A9X2ENA4_9GAMM</name>
<dbReference type="InterPro" id="IPR013792">
    <property type="entry name" value="RNA3'P_cycl/enolpyr_Trfase_a/b"/>
</dbReference>
<keyword evidence="3 5" id="KW-0547">Nucleotide-binding</keyword>
<dbReference type="GO" id="GO:0005524">
    <property type="term" value="F:ATP binding"/>
    <property type="evidence" value="ECO:0007669"/>
    <property type="project" value="UniProtKB-KW"/>
</dbReference>
<dbReference type="InterPro" id="IPR000228">
    <property type="entry name" value="RNA3'_term_phos_cyc"/>
</dbReference>
<dbReference type="Gene3D" id="3.30.360.20">
    <property type="entry name" value="RNA 3'-terminal phosphate cyclase, insert domain"/>
    <property type="match status" value="1"/>
</dbReference>
<dbReference type="GO" id="GO:0006396">
    <property type="term" value="P:RNA processing"/>
    <property type="evidence" value="ECO:0007669"/>
    <property type="project" value="UniProtKB-UniRule"/>
</dbReference>
<dbReference type="GO" id="GO:0005737">
    <property type="term" value="C:cytoplasm"/>
    <property type="evidence" value="ECO:0007669"/>
    <property type="project" value="UniProtKB-SubCell"/>
</dbReference>
<dbReference type="GO" id="GO:0003963">
    <property type="term" value="F:RNA-3'-phosphate cyclase activity"/>
    <property type="evidence" value="ECO:0007669"/>
    <property type="project" value="UniProtKB-UniRule"/>
</dbReference>
<feature type="domain" description="RNA 3'-terminal phosphate cyclase" evidence="7">
    <location>
        <begin position="9"/>
        <end position="323"/>
    </location>
</feature>
<comment type="catalytic activity">
    <reaction evidence="4 5">
        <text>a 3'-end 3'-phospho-ribonucleotide-RNA + ATP = a 3'-end 2',3'-cyclophospho-ribonucleotide-RNA + AMP + diphosphate</text>
        <dbReference type="Rhea" id="RHEA:23976"/>
        <dbReference type="Rhea" id="RHEA-COMP:10463"/>
        <dbReference type="Rhea" id="RHEA-COMP:10464"/>
        <dbReference type="ChEBI" id="CHEBI:30616"/>
        <dbReference type="ChEBI" id="CHEBI:33019"/>
        <dbReference type="ChEBI" id="CHEBI:83062"/>
        <dbReference type="ChEBI" id="CHEBI:83064"/>
        <dbReference type="ChEBI" id="CHEBI:456215"/>
        <dbReference type="EC" id="6.5.1.4"/>
    </reaction>
</comment>
<dbReference type="PANTHER" id="PTHR11096">
    <property type="entry name" value="RNA 3' TERMINAL PHOSPHATE CYCLASE"/>
    <property type="match status" value="1"/>
</dbReference>
<evidence type="ECO:0000256" key="3">
    <source>
        <dbReference type="ARBA" id="ARBA00022741"/>
    </source>
</evidence>
<proteinExistence type="inferred from homology"/>
<evidence type="ECO:0000256" key="6">
    <source>
        <dbReference type="NCBIfam" id="TIGR03399"/>
    </source>
</evidence>
<organism evidence="9 10">
    <name type="scientific">Microbulbifer okhotskensis</name>
    <dbReference type="NCBI Taxonomy" id="2926617"/>
    <lineage>
        <taxon>Bacteria</taxon>
        <taxon>Pseudomonadati</taxon>
        <taxon>Pseudomonadota</taxon>
        <taxon>Gammaproteobacteria</taxon>
        <taxon>Cellvibrionales</taxon>
        <taxon>Microbulbiferaceae</taxon>
        <taxon>Microbulbifer</taxon>
    </lineage>
</organism>
<evidence type="ECO:0000256" key="4">
    <source>
        <dbReference type="ARBA" id="ARBA00024481"/>
    </source>
</evidence>
<dbReference type="AlphaFoldDB" id="A0A9X2ENA4"/>